<keyword evidence="3" id="KW-1185">Reference proteome</keyword>
<organism evidence="2 3">
    <name type="scientific">Falsiroseomonas frigidaquae</name>
    <dbReference type="NCBI Taxonomy" id="487318"/>
    <lineage>
        <taxon>Bacteria</taxon>
        <taxon>Pseudomonadati</taxon>
        <taxon>Pseudomonadota</taxon>
        <taxon>Alphaproteobacteria</taxon>
        <taxon>Acetobacterales</taxon>
        <taxon>Roseomonadaceae</taxon>
        <taxon>Falsiroseomonas</taxon>
    </lineage>
</organism>
<keyword evidence="1" id="KW-0472">Membrane</keyword>
<dbReference type="Proteomes" id="UP000765160">
    <property type="component" value="Unassembled WGS sequence"/>
</dbReference>
<protein>
    <submittedName>
        <fullName evidence="2">Flp family type IVb pilin</fullName>
    </submittedName>
</protein>
<evidence type="ECO:0000256" key="1">
    <source>
        <dbReference type="SAM" id="Phobius"/>
    </source>
</evidence>
<proteinExistence type="predicted"/>
<sequence length="59" mass="5796">MIRSAILALRSTKAVSAAEYAILAVGIVIVVGGAAAALGPNLETAFQAIGTKITGATPD</sequence>
<evidence type="ECO:0000313" key="2">
    <source>
        <dbReference type="EMBL" id="NKE46207.1"/>
    </source>
</evidence>
<keyword evidence="1" id="KW-1133">Transmembrane helix</keyword>
<keyword evidence="1" id="KW-0812">Transmembrane</keyword>
<reference evidence="2 3" key="1">
    <citation type="submission" date="2020-03" db="EMBL/GenBank/DDBJ databases">
        <title>Roseomonas selenitidurans sp. nov. isolated from soil.</title>
        <authorList>
            <person name="Liu H."/>
        </authorList>
    </citation>
    <scope>NUCLEOTIDE SEQUENCE [LARGE SCALE GENOMIC DNA]</scope>
    <source>
        <strain evidence="2 3">JCM 15073</strain>
    </source>
</reference>
<name>A0ABX1F1N2_9PROT</name>
<feature type="transmembrane region" description="Helical" evidence="1">
    <location>
        <begin position="20"/>
        <end position="38"/>
    </location>
</feature>
<comment type="caution">
    <text evidence="2">The sequence shown here is derived from an EMBL/GenBank/DDBJ whole genome shotgun (WGS) entry which is preliminary data.</text>
</comment>
<accession>A0ABX1F1N2</accession>
<dbReference type="EMBL" id="JAAVTX010000004">
    <property type="protein sequence ID" value="NKE46207.1"/>
    <property type="molecule type" value="Genomic_DNA"/>
</dbReference>
<dbReference type="RefSeq" id="WP_168050711.1">
    <property type="nucleotide sequence ID" value="NZ_JAATJR010000004.1"/>
</dbReference>
<gene>
    <name evidence="2" type="ORF">HB662_15585</name>
</gene>
<evidence type="ECO:0000313" key="3">
    <source>
        <dbReference type="Proteomes" id="UP000765160"/>
    </source>
</evidence>